<keyword evidence="5" id="KW-0119">Carbohydrate metabolism</keyword>
<evidence type="ECO:0000256" key="4">
    <source>
        <dbReference type="ARBA" id="ARBA00022860"/>
    </source>
</evidence>
<dbReference type="GO" id="GO:0005977">
    <property type="term" value="P:glycogen metabolic process"/>
    <property type="evidence" value="ECO:0007669"/>
    <property type="project" value="UniProtKB-KW"/>
</dbReference>
<evidence type="ECO:0000313" key="11">
    <source>
        <dbReference type="Proteomes" id="UP001150538"/>
    </source>
</evidence>
<feature type="region of interest" description="Disordered" evidence="6">
    <location>
        <begin position="1232"/>
        <end position="1253"/>
    </location>
</feature>
<dbReference type="InterPro" id="IPR011613">
    <property type="entry name" value="GH15-like"/>
</dbReference>
<dbReference type="GO" id="GO:0003824">
    <property type="term" value="F:catalytic activity"/>
    <property type="evidence" value="ECO:0007669"/>
    <property type="project" value="UniProtKB-ARBA"/>
</dbReference>
<dbReference type="OrthoDB" id="5971574at2759"/>
<dbReference type="PANTHER" id="PTHR10749:SF8">
    <property type="entry name" value="PHOSPHORYLASE B KINASE REGULATORY SUBUNIT BETA"/>
    <property type="match status" value="1"/>
</dbReference>
<feature type="domain" description="ILEI/PANDER" evidence="8">
    <location>
        <begin position="1143"/>
        <end position="1231"/>
    </location>
</feature>
<evidence type="ECO:0000259" key="9">
    <source>
        <dbReference type="Pfam" id="PF19292"/>
    </source>
</evidence>
<sequence length="1499" mass="168681">MSSSDSRALRLSRLNYYYKAIKTIILDRQHPVTGLIPASVAVTTHGDYRDAWVRDNVYSILAVYGLAQAYRSIDDDTGRAYALQHSVIKLMRGLLTSMMRQADKVEKFKHTQSKYDSLHAKYNTATGDTVVGDKDWGHLQIDATSIFLLMLAEMTASNYNIVQTYDEVDFIQNLVFYIEHAYQTPDYGIWERGNKSNHGEAELNSSSIGMAVAALEAVNGLNLFGSRGGPASVIHALPDEITRNYVTLTTQLPRESSSKETDSAILSVIGYPAFAVRSRDLRDITRNEILEKLRGRYGCRRFLRDGHQCVNEDTSRLYYNNRELKQFENVECEWPLFFTYLILEGLFTENFDQAKEYIEALNPLLIDSNTMNYYDPEDLPTDVYISESIQSHEHMPLIPELFYVPQNLLEAERAGPHSQDRKPNDNLPLVWASSLFFVGCLIRERLLEPAEIDPLGRRYNSLREKNRDNLVQIVLLSENSMLQEKLAAHGIETQTLDQVRPVTVLHPGALTDIYSILGQNTKLKLSGRPSKPMGTLSTCRLYRVQGKLYAFTPNFMDTLQYYLNSDSEYLVSSITNELQFTRLHWLDNGRPTMVLKLTENMFNHNYHANGHTSSTEDARGYSSSFGSRNRSLLKFIMALRSGVYAGMRVRLGRLSELIPTSHIECLDFLVNKDKNLWEKTLKLEDKRKGLSRSSSRLRFDDVCSINEDVDFTNNESFSTASINSQQRNSLRRRSTALTTPLCDLESKFSGDYFGKKPRAWKLLDHVDTPTPSSIEQDKAEKVRADLEKFDISASTDEIVNGNDEDDGGLVFTTSSSSDDDKEKTDGQETHQDGHQEPPTSTSPEPLALSLGDKSMMDVAINSLSVSTNIYDQLDLLFYIHTCVNDLEHYIERFEATLGELLSEIYIKAMDLGLWSVVRQVAGITQKMIPELEINITELIVRRIDVTVGLGQSEVHICRPQRTADLCNTMSIIFKEDLREGPLVQEIIKASGDLIRANHHIFDGIMCLRTHDIIIAMREEIMRLRGTDEVTAIEALMQLSPYQLKQLLLTVLGGPKLSSINTFTLVKEQMIATDIDYSEPLDTTPIDRNIKLSCPAHPFIQMSQDLPDLSTKDSWIIKVQSGGYLAGCFAHIILDDHKLPIHGRGLHVLSIDTNSRSIVDLASFDTHASKDESDSLALMINNLDPGMLVCIAALDEFCESLTPEAVKALSSLGSTKVRDAKYRDSWCMIGVKQDKNNPPESSDGTEVLESLSPSTEGPTTYIQYTLNFGEEGNTFSPKLKQHSSTIPSTIFVPPSHGRWLRRRKNDGALNRVPPKFYPHVWTLLERSGHGINLGNALLPADPLVFDQTAEEPNFAQIVEGFMDANISDPAEQQVVVLSLNILFHLVEKHSVEGGVGKGSIDPLKYISDALKLFWSDWVTKYTASTKENGDGDSTAQLKLEDHESLARNLFFDLQPSGTHGMIYYLGKAILGKSDKESIQHCDEWTERLVADLSQSESDLL</sequence>
<dbReference type="Pfam" id="PF19292">
    <property type="entry name" value="KPBB_C"/>
    <property type="match status" value="1"/>
</dbReference>
<comment type="similarity">
    <text evidence="2">Belongs to the phosphorylase b kinase regulatory chain family.</text>
</comment>
<organism evidence="10 11">
    <name type="scientific">Mycoemilia scoparia</name>
    <dbReference type="NCBI Taxonomy" id="417184"/>
    <lineage>
        <taxon>Eukaryota</taxon>
        <taxon>Fungi</taxon>
        <taxon>Fungi incertae sedis</taxon>
        <taxon>Zoopagomycota</taxon>
        <taxon>Kickxellomycotina</taxon>
        <taxon>Kickxellomycetes</taxon>
        <taxon>Kickxellales</taxon>
        <taxon>Kickxellaceae</taxon>
        <taxon>Mycoemilia</taxon>
    </lineage>
</organism>
<evidence type="ECO:0000256" key="2">
    <source>
        <dbReference type="ARBA" id="ARBA00007128"/>
    </source>
</evidence>
<gene>
    <name evidence="10" type="ORF">H4219_000361</name>
</gene>
<evidence type="ECO:0000259" key="8">
    <source>
        <dbReference type="Pfam" id="PF15711"/>
    </source>
</evidence>
<feature type="region of interest" description="Disordered" evidence="6">
    <location>
        <begin position="795"/>
        <end position="848"/>
    </location>
</feature>
<dbReference type="Pfam" id="PF00723">
    <property type="entry name" value="Glyco_hydro_15"/>
    <property type="match status" value="1"/>
</dbReference>
<comment type="caution">
    <text evidence="10">The sequence shown here is derived from an EMBL/GenBank/DDBJ whole genome shotgun (WGS) entry which is preliminary data.</text>
</comment>
<evidence type="ECO:0000256" key="5">
    <source>
        <dbReference type="ARBA" id="ARBA00023277"/>
    </source>
</evidence>
<keyword evidence="11" id="KW-1185">Reference proteome</keyword>
<feature type="domain" description="GH15-like" evidence="7">
    <location>
        <begin position="13"/>
        <end position="1009"/>
    </location>
</feature>
<dbReference type="PROSITE" id="PS52031">
    <property type="entry name" value="GG_LECTIN"/>
    <property type="match status" value="1"/>
</dbReference>
<dbReference type="SUPFAM" id="SSF48208">
    <property type="entry name" value="Six-hairpin glycosidases"/>
    <property type="match status" value="1"/>
</dbReference>
<dbReference type="InterPro" id="IPR008928">
    <property type="entry name" value="6-hairpin_glycosidase_sf"/>
</dbReference>
<dbReference type="InterPro" id="IPR012341">
    <property type="entry name" value="6hp_glycosidase-like_sf"/>
</dbReference>
<feature type="compositionally biased region" description="Basic and acidic residues" evidence="6">
    <location>
        <begin position="818"/>
        <end position="835"/>
    </location>
</feature>
<evidence type="ECO:0000256" key="6">
    <source>
        <dbReference type="SAM" id="MobiDB-lite"/>
    </source>
</evidence>
<dbReference type="EMBL" id="JANBPU010000002">
    <property type="protein sequence ID" value="KAJ1922014.1"/>
    <property type="molecule type" value="Genomic_DNA"/>
</dbReference>
<keyword evidence="3" id="KW-0321">Glycogen metabolism</keyword>
<protein>
    <recommendedName>
        <fullName evidence="12">Phosphorylase b kinase regulatory subunit</fullName>
    </recommendedName>
</protein>
<comment type="pathway">
    <text evidence="1">Glycan biosynthesis; glycogen metabolism.</text>
</comment>
<dbReference type="InterPro" id="IPR008734">
    <property type="entry name" value="PHK_A/B_su"/>
</dbReference>
<dbReference type="Proteomes" id="UP001150538">
    <property type="component" value="Unassembled WGS sequence"/>
</dbReference>
<dbReference type="GO" id="GO:0005516">
    <property type="term" value="F:calmodulin binding"/>
    <property type="evidence" value="ECO:0007669"/>
    <property type="project" value="UniProtKB-KW"/>
</dbReference>
<dbReference type="PANTHER" id="PTHR10749">
    <property type="entry name" value="PHOSPHORYLASE B KINASE REGULATORY SUBUNIT"/>
    <property type="match status" value="1"/>
</dbReference>
<evidence type="ECO:0008006" key="12">
    <source>
        <dbReference type="Google" id="ProtNLM"/>
    </source>
</evidence>
<evidence type="ECO:0000259" key="7">
    <source>
        <dbReference type="Pfam" id="PF00723"/>
    </source>
</evidence>
<dbReference type="Pfam" id="PF15711">
    <property type="entry name" value="ILEI"/>
    <property type="match status" value="1"/>
</dbReference>
<feature type="domain" description="Phosphorylase b kinase regulatory subunit alpha/beta C-terminal" evidence="9">
    <location>
        <begin position="1294"/>
        <end position="1388"/>
    </location>
</feature>
<dbReference type="InterPro" id="IPR039477">
    <property type="entry name" value="ILEI/PANDER_dom"/>
</dbReference>
<dbReference type="Gene3D" id="1.50.10.10">
    <property type="match status" value="1"/>
</dbReference>
<accession>A0A9W8DX67</accession>
<proteinExistence type="inferred from homology"/>
<dbReference type="GO" id="GO:0005964">
    <property type="term" value="C:phosphorylase kinase complex"/>
    <property type="evidence" value="ECO:0007669"/>
    <property type="project" value="TreeGrafter"/>
</dbReference>
<keyword evidence="4" id="KW-0112">Calmodulin-binding</keyword>
<evidence type="ECO:0000256" key="1">
    <source>
        <dbReference type="ARBA" id="ARBA00005131"/>
    </source>
</evidence>
<reference evidence="10" key="1">
    <citation type="submission" date="2022-07" db="EMBL/GenBank/DDBJ databases">
        <title>Phylogenomic reconstructions and comparative analyses of Kickxellomycotina fungi.</title>
        <authorList>
            <person name="Reynolds N.K."/>
            <person name="Stajich J.E."/>
            <person name="Barry K."/>
            <person name="Grigoriev I.V."/>
            <person name="Crous P."/>
            <person name="Smith M.E."/>
        </authorList>
    </citation>
    <scope>NUCLEOTIDE SEQUENCE</scope>
    <source>
        <strain evidence="10">NBRC 100468</strain>
    </source>
</reference>
<evidence type="ECO:0000256" key="3">
    <source>
        <dbReference type="ARBA" id="ARBA00022600"/>
    </source>
</evidence>
<name>A0A9W8DX67_9FUNG</name>
<dbReference type="InterPro" id="IPR045583">
    <property type="entry name" value="KPBA/B_C"/>
</dbReference>
<evidence type="ECO:0000313" key="10">
    <source>
        <dbReference type="EMBL" id="KAJ1922014.1"/>
    </source>
</evidence>